<dbReference type="PANTHER" id="PTHR10302">
    <property type="entry name" value="SINGLE-STRANDED DNA-BINDING PROTEIN"/>
    <property type="match status" value="1"/>
</dbReference>
<evidence type="ECO:0000256" key="3">
    <source>
        <dbReference type="PIRNR" id="PIRNR002070"/>
    </source>
</evidence>
<comment type="caution">
    <text evidence="4">The sequence shown here is derived from an EMBL/GenBank/DDBJ whole genome shotgun (WGS) entry which is preliminary data.</text>
</comment>
<dbReference type="PIRSF" id="PIRSF002070">
    <property type="entry name" value="SSB"/>
    <property type="match status" value="1"/>
</dbReference>
<dbReference type="GO" id="GO:0003697">
    <property type="term" value="F:single-stranded DNA binding"/>
    <property type="evidence" value="ECO:0007669"/>
    <property type="project" value="UniProtKB-UniRule"/>
</dbReference>
<dbReference type="InterPro" id="IPR000424">
    <property type="entry name" value="Primosome_PriB/ssb"/>
</dbReference>
<dbReference type="SUPFAM" id="SSF50249">
    <property type="entry name" value="Nucleic acid-binding proteins"/>
    <property type="match status" value="1"/>
</dbReference>
<dbReference type="Proteomes" id="UP000485621">
    <property type="component" value="Unassembled WGS sequence"/>
</dbReference>
<dbReference type="PROSITE" id="PS50935">
    <property type="entry name" value="SSB"/>
    <property type="match status" value="1"/>
</dbReference>
<dbReference type="Pfam" id="PF00436">
    <property type="entry name" value="SSB"/>
    <property type="match status" value="1"/>
</dbReference>
<dbReference type="InterPro" id="IPR012340">
    <property type="entry name" value="NA-bd_OB-fold"/>
</dbReference>
<dbReference type="HAMAP" id="MF_00984">
    <property type="entry name" value="SSB"/>
    <property type="match status" value="1"/>
</dbReference>
<dbReference type="InterPro" id="IPR011344">
    <property type="entry name" value="ssDNA-bd"/>
</dbReference>
<sequence length="109" mass="12257">MNSINIMGRLTHDPVLKITEKGNPIVNFSVAVDDSGKRTDFIDCAAFMKTAETIAKYLKKGCTVCVSGKLRIDKYEKDGIKHKAAFIIVDTIDFIQRPESEFATDYHKE</sequence>
<dbReference type="CDD" id="cd04496">
    <property type="entry name" value="SSB_OBF"/>
    <property type="match status" value="1"/>
</dbReference>
<name>A0A1V5ZLB6_9BACT</name>
<dbReference type="NCBIfam" id="TIGR00621">
    <property type="entry name" value="ssb"/>
    <property type="match status" value="1"/>
</dbReference>
<evidence type="ECO:0000256" key="2">
    <source>
        <dbReference type="HAMAP-Rule" id="MF_00984"/>
    </source>
</evidence>
<dbReference type="GO" id="GO:0009295">
    <property type="term" value="C:nucleoid"/>
    <property type="evidence" value="ECO:0007669"/>
    <property type="project" value="TreeGrafter"/>
</dbReference>
<proteinExistence type="inferred from homology"/>
<evidence type="ECO:0000313" key="4">
    <source>
        <dbReference type="EMBL" id="OQB41009.1"/>
    </source>
</evidence>
<comment type="caution">
    <text evidence="2">Lacks conserved residue(s) required for the propagation of feature annotation.</text>
</comment>
<dbReference type="EMBL" id="MWDB01000026">
    <property type="protein sequence ID" value="OQB41009.1"/>
    <property type="molecule type" value="Genomic_DNA"/>
</dbReference>
<gene>
    <name evidence="4" type="primary">ssbB</name>
    <name evidence="4" type="ORF">BWY04_01105</name>
</gene>
<dbReference type="Gene3D" id="2.40.50.140">
    <property type="entry name" value="Nucleic acid-binding proteins"/>
    <property type="match status" value="1"/>
</dbReference>
<dbReference type="PANTHER" id="PTHR10302:SF27">
    <property type="entry name" value="SINGLE-STRANDED DNA-BINDING PROTEIN"/>
    <property type="match status" value="1"/>
</dbReference>
<protein>
    <recommendedName>
        <fullName evidence="2 3">Single-stranded DNA-binding protein</fullName>
        <shortName evidence="2">SSB</shortName>
    </recommendedName>
</protein>
<keyword evidence="1 2" id="KW-0238">DNA-binding</keyword>
<reference evidence="4" key="1">
    <citation type="submission" date="2017-02" db="EMBL/GenBank/DDBJ databases">
        <title>Delving into the versatile metabolic prowess of the omnipresent phylum Bacteroidetes.</title>
        <authorList>
            <person name="Nobu M.K."/>
            <person name="Mei R."/>
            <person name="Narihiro T."/>
            <person name="Kuroda K."/>
            <person name="Liu W.-T."/>
        </authorList>
    </citation>
    <scope>NUCLEOTIDE SEQUENCE</scope>
    <source>
        <strain evidence="4">ADurb.Bin160</strain>
    </source>
</reference>
<accession>A0A1V5ZLB6</accession>
<organism evidence="4">
    <name type="scientific">candidate division CPR1 bacterium ADurb.Bin160</name>
    <dbReference type="NCBI Taxonomy" id="1852826"/>
    <lineage>
        <taxon>Bacteria</taxon>
        <taxon>candidate division CPR1</taxon>
    </lineage>
</organism>
<comment type="subunit">
    <text evidence="2">Homotetramer.</text>
</comment>
<evidence type="ECO:0000256" key="1">
    <source>
        <dbReference type="ARBA" id="ARBA00023125"/>
    </source>
</evidence>
<dbReference type="GO" id="GO:0006260">
    <property type="term" value="P:DNA replication"/>
    <property type="evidence" value="ECO:0007669"/>
    <property type="project" value="InterPro"/>
</dbReference>
<dbReference type="AlphaFoldDB" id="A0A1V5ZLB6"/>